<comment type="caution">
    <text evidence="2">The sequence shown here is derived from an EMBL/GenBank/DDBJ whole genome shotgun (WGS) entry which is preliminary data.</text>
</comment>
<dbReference type="EMBL" id="WMBA01000025">
    <property type="protein sequence ID" value="MTD55692.1"/>
    <property type="molecule type" value="Genomic_DNA"/>
</dbReference>
<dbReference type="AlphaFoldDB" id="A0A6N7YUS7"/>
<accession>A0A6N7YUS7</accession>
<name>A0A6N7YUS7_9PSEU</name>
<dbReference type="RefSeq" id="WP_154757893.1">
    <property type="nucleotide sequence ID" value="NZ_WMBA01000025.1"/>
</dbReference>
<reference evidence="2 3" key="1">
    <citation type="submission" date="2019-11" db="EMBL/GenBank/DDBJ databases">
        <title>Draft genome of Amycolatopsis RM579.</title>
        <authorList>
            <person name="Duangmal K."/>
            <person name="Mingma R."/>
        </authorList>
    </citation>
    <scope>NUCLEOTIDE SEQUENCE [LARGE SCALE GENOMIC DNA]</scope>
    <source>
        <strain evidence="2 3">RM579</strain>
    </source>
</reference>
<keyword evidence="3" id="KW-1185">Reference proteome</keyword>
<organism evidence="2 3">
    <name type="scientific">Amycolatopsis pithecellobii</name>
    <dbReference type="NCBI Taxonomy" id="664692"/>
    <lineage>
        <taxon>Bacteria</taxon>
        <taxon>Bacillati</taxon>
        <taxon>Actinomycetota</taxon>
        <taxon>Actinomycetes</taxon>
        <taxon>Pseudonocardiales</taxon>
        <taxon>Pseudonocardiaceae</taxon>
        <taxon>Amycolatopsis</taxon>
    </lineage>
</organism>
<gene>
    <name evidence="2" type="ORF">GKO32_17170</name>
</gene>
<sequence length="87" mass="9126">MIGTLMRIAARDNGIARIFFNDEADSPIHPLPPDIAAEVIGGCVYIAPSATVRDVAFALQVADPASHDGEAPNRMLVAPTAPEVEGM</sequence>
<evidence type="ECO:0000313" key="2">
    <source>
        <dbReference type="EMBL" id="MTD55692.1"/>
    </source>
</evidence>
<proteinExistence type="predicted"/>
<evidence type="ECO:0000313" key="3">
    <source>
        <dbReference type="Proteomes" id="UP000440096"/>
    </source>
</evidence>
<dbReference type="Proteomes" id="UP000440096">
    <property type="component" value="Unassembled WGS sequence"/>
</dbReference>
<evidence type="ECO:0000256" key="1">
    <source>
        <dbReference type="SAM" id="MobiDB-lite"/>
    </source>
</evidence>
<protein>
    <submittedName>
        <fullName evidence="2">Uncharacterized protein</fullName>
    </submittedName>
</protein>
<feature type="region of interest" description="Disordered" evidence="1">
    <location>
        <begin position="67"/>
        <end position="87"/>
    </location>
</feature>